<feature type="compositionally biased region" description="Basic and acidic residues" evidence="5">
    <location>
        <begin position="542"/>
        <end position="558"/>
    </location>
</feature>
<feature type="domain" description="Mif2/CENP-C cupin" evidence="6">
    <location>
        <begin position="741"/>
        <end position="825"/>
    </location>
</feature>
<feature type="compositionally biased region" description="Basic and acidic residues" evidence="5">
    <location>
        <begin position="466"/>
        <end position="504"/>
    </location>
</feature>
<dbReference type="GO" id="GO:0005634">
    <property type="term" value="C:nucleus"/>
    <property type="evidence" value="ECO:0007669"/>
    <property type="project" value="UniProtKB-SubCell"/>
</dbReference>
<dbReference type="PANTHER" id="PTHR16684:SF11">
    <property type="entry name" value="CENTROMERE PROTEIN C"/>
    <property type="match status" value="1"/>
</dbReference>
<dbReference type="PANTHER" id="PTHR16684">
    <property type="entry name" value="CENTROMERE PROTEIN C"/>
    <property type="match status" value="1"/>
</dbReference>
<evidence type="ECO:0000256" key="5">
    <source>
        <dbReference type="SAM" id="MobiDB-lite"/>
    </source>
</evidence>
<keyword evidence="9" id="KW-1185">Reference proteome</keyword>
<name>A0A9P5VIK4_9FUNG</name>
<dbReference type="InterPro" id="IPR028386">
    <property type="entry name" value="CENP-C/Mif2/cnp3"/>
</dbReference>
<feature type="compositionally biased region" description="Polar residues" evidence="5">
    <location>
        <begin position="343"/>
        <end position="356"/>
    </location>
</feature>
<feature type="region of interest" description="Disordered" evidence="5">
    <location>
        <begin position="868"/>
        <end position="899"/>
    </location>
</feature>
<dbReference type="InterPro" id="IPR011051">
    <property type="entry name" value="RmlC_Cupin_sf"/>
</dbReference>
<dbReference type="InterPro" id="IPR014710">
    <property type="entry name" value="RmlC-like_jellyroll"/>
</dbReference>
<feature type="region of interest" description="Disordered" evidence="5">
    <location>
        <begin position="332"/>
        <end position="603"/>
    </location>
</feature>
<dbReference type="GO" id="GO:0019237">
    <property type="term" value="F:centromeric DNA binding"/>
    <property type="evidence" value="ECO:0007669"/>
    <property type="project" value="InterPro"/>
</dbReference>
<dbReference type="InterPro" id="IPR025974">
    <property type="entry name" value="Mif2/CENP-C_cupin"/>
</dbReference>
<feature type="compositionally biased region" description="Basic and acidic residues" evidence="5">
    <location>
        <begin position="220"/>
        <end position="234"/>
    </location>
</feature>
<evidence type="ECO:0000259" key="6">
    <source>
        <dbReference type="Pfam" id="PF11699"/>
    </source>
</evidence>
<feature type="compositionally biased region" description="Basic residues" evidence="5">
    <location>
        <begin position="645"/>
        <end position="654"/>
    </location>
</feature>
<feature type="compositionally biased region" description="Polar residues" evidence="5">
    <location>
        <begin position="560"/>
        <end position="575"/>
    </location>
</feature>
<dbReference type="GO" id="GO:0051455">
    <property type="term" value="P:spindle attachment to meiosis I kinetochore"/>
    <property type="evidence" value="ECO:0007669"/>
    <property type="project" value="TreeGrafter"/>
</dbReference>
<dbReference type="GO" id="GO:0051315">
    <property type="term" value="P:attachment of mitotic spindle microtubules to kinetochore"/>
    <property type="evidence" value="ECO:0007669"/>
    <property type="project" value="TreeGrafter"/>
</dbReference>
<feature type="region of interest" description="Disordered" evidence="5">
    <location>
        <begin position="296"/>
        <end position="320"/>
    </location>
</feature>
<dbReference type="GO" id="GO:0051382">
    <property type="term" value="P:kinetochore assembly"/>
    <property type="evidence" value="ECO:0007669"/>
    <property type="project" value="InterPro"/>
</dbReference>
<evidence type="ECO:0000313" key="8">
    <source>
        <dbReference type="EMBL" id="KAF9326140.1"/>
    </source>
</evidence>
<feature type="compositionally biased region" description="Polar residues" evidence="5">
    <location>
        <begin position="258"/>
        <end position="270"/>
    </location>
</feature>
<dbReference type="Pfam" id="PF11699">
    <property type="entry name" value="CENP-C_C"/>
    <property type="match status" value="1"/>
</dbReference>
<feature type="compositionally biased region" description="Basic and acidic residues" evidence="5">
    <location>
        <begin position="440"/>
        <end position="454"/>
    </location>
</feature>
<feature type="compositionally biased region" description="Polar residues" evidence="5">
    <location>
        <begin position="394"/>
        <end position="408"/>
    </location>
</feature>
<feature type="compositionally biased region" description="Acidic residues" evidence="5">
    <location>
        <begin position="191"/>
        <end position="219"/>
    </location>
</feature>
<feature type="compositionally biased region" description="Basic and acidic residues" evidence="5">
    <location>
        <begin position="155"/>
        <end position="177"/>
    </location>
</feature>
<organism evidence="8 9">
    <name type="scientific">Podila minutissima</name>
    <dbReference type="NCBI Taxonomy" id="64525"/>
    <lineage>
        <taxon>Eukaryota</taxon>
        <taxon>Fungi</taxon>
        <taxon>Fungi incertae sedis</taxon>
        <taxon>Mucoromycota</taxon>
        <taxon>Mortierellomycotina</taxon>
        <taxon>Mortierellomycetes</taxon>
        <taxon>Mortierellales</taxon>
        <taxon>Mortierellaceae</taxon>
        <taxon>Podila</taxon>
    </lineage>
</organism>
<dbReference type="Gene3D" id="2.60.120.10">
    <property type="entry name" value="Jelly Rolls"/>
    <property type="match status" value="1"/>
</dbReference>
<evidence type="ECO:0000256" key="1">
    <source>
        <dbReference type="ARBA" id="ARBA00004123"/>
    </source>
</evidence>
<feature type="compositionally biased region" description="Low complexity" evidence="5">
    <location>
        <begin position="523"/>
        <end position="535"/>
    </location>
</feature>
<keyword evidence="4" id="KW-0539">Nucleus</keyword>
<evidence type="ECO:0000256" key="2">
    <source>
        <dbReference type="ARBA" id="ARBA00010291"/>
    </source>
</evidence>
<comment type="caution">
    <text evidence="8">The sequence shown here is derived from an EMBL/GenBank/DDBJ whole genome shotgun (WGS) entry which is preliminary data.</text>
</comment>
<dbReference type="Proteomes" id="UP000696485">
    <property type="component" value="Unassembled WGS sequence"/>
</dbReference>
<feature type="region of interest" description="Disordered" evidence="5">
    <location>
        <begin position="642"/>
        <end position="677"/>
    </location>
</feature>
<dbReference type="GO" id="GO:0000776">
    <property type="term" value="C:kinetochore"/>
    <property type="evidence" value="ECO:0007669"/>
    <property type="project" value="InterPro"/>
</dbReference>
<dbReference type="AlphaFoldDB" id="A0A9P5VIK4"/>
<dbReference type="Gene3D" id="1.20.120.20">
    <property type="entry name" value="Apolipoprotein"/>
    <property type="match status" value="1"/>
</dbReference>
<reference evidence="8" key="1">
    <citation type="journal article" date="2020" name="Fungal Divers.">
        <title>Resolving the Mortierellaceae phylogeny through synthesis of multi-gene phylogenetics and phylogenomics.</title>
        <authorList>
            <person name="Vandepol N."/>
            <person name="Liber J."/>
            <person name="Desiro A."/>
            <person name="Na H."/>
            <person name="Kennedy M."/>
            <person name="Barry K."/>
            <person name="Grigoriev I.V."/>
            <person name="Miller A.N."/>
            <person name="O'Donnell K."/>
            <person name="Stajich J.E."/>
            <person name="Bonito G."/>
        </authorList>
    </citation>
    <scope>NUCLEOTIDE SEQUENCE</scope>
    <source>
        <strain evidence="8">NVP1</strain>
    </source>
</reference>
<gene>
    <name evidence="8" type="ORF">BG006_010417</name>
</gene>
<feature type="non-terminal residue" evidence="8">
    <location>
        <position position="899"/>
    </location>
</feature>
<feature type="compositionally biased region" description="Polar residues" evidence="5">
    <location>
        <begin position="505"/>
        <end position="516"/>
    </location>
</feature>
<feature type="domain" description="Mif2 N-terminal" evidence="7">
    <location>
        <begin position="175"/>
        <end position="272"/>
    </location>
</feature>
<evidence type="ECO:0000259" key="7">
    <source>
        <dbReference type="Pfam" id="PF15624"/>
    </source>
</evidence>
<proteinExistence type="inferred from homology"/>
<dbReference type="EMBL" id="JAAAUY010000821">
    <property type="protein sequence ID" value="KAF9326140.1"/>
    <property type="molecule type" value="Genomic_DNA"/>
</dbReference>
<feature type="region of interest" description="Disordered" evidence="5">
    <location>
        <begin position="1"/>
        <end position="24"/>
    </location>
</feature>
<dbReference type="InterPro" id="IPR028929">
    <property type="entry name" value="Mif2_N"/>
</dbReference>
<comment type="subcellular location">
    <subcellularLocation>
        <location evidence="1">Nucleus</location>
    </subcellularLocation>
</comment>
<accession>A0A9P5VIK4</accession>
<dbReference type="SUPFAM" id="SSF51182">
    <property type="entry name" value="RmlC-like cupins"/>
    <property type="match status" value="1"/>
</dbReference>
<evidence type="ECO:0000256" key="3">
    <source>
        <dbReference type="ARBA" id="ARBA00023125"/>
    </source>
</evidence>
<comment type="similarity">
    <text evidence="2">Belongs to the CENP-C/MIF2 family.</text>
</comment>
<feature type="region of interest" description="Disordered" evidence="5">
    <location>
        <begin position="155"/>
        <end position="270"/>
    </location>
</feature>
<evidence type="ECO:0000256" key="4">
    <source>
        <dbReference type="ARBA" id="ARBA00023242"/>
    </source>
</evidence>
<dbReference type="Pfam" id="PF15624">
    <property type="entry name" value="Mif2_N"/>
    <property type="match status" value="1"/>
</dbReference>
<feature type="compositionally biased region" description="Pro residues" evidence="5">
    <location>
        <begin position="426"/>
        <end position="439"/>
    </location>
</feature>
<sequence length="899" mass="97100">VKEAAEKVVEEVKQGADAVQDKTEKEVKEAAEKVVEEVKQGADAVQDKTEKEVKEAAEKVVEEVKQGADAVQDKTEKEVKEAAEKVVEEVKQGADDVQDKTEKEVKEAAEKAAAMKKAAEDKAAEMQKAAEEKVTETKEAAADVVEKVVVEGEKVAEEASKQPQERPKKEDAKEELRTGITMKANVKKDEDGLDNIDDFWADEDEDEDENVDQLEDEQENGEHGDGNQSEDRSTYYDQDLPEELLATPTSRRSRAVPMTTSGSRRGLLSSTAFDHGAEEYQSPSFHAVKKRLVFTKDAPNAGAGHNSSDRESSSPALDRLLNVSKQKALLAKAAPSPGYLSKLAQTKGVNKPTPSYISKALGTNRPGFNKAFDLGSDDNVASGGSDNSDEEPASQPTASRSTKATPQRKTAKSVKTPVEVRRKPKALPPPSSPTPSPPPETRDDDHEYREEGASNDHNGFTFSDEEDRRPSRKDSEGEKEEQPLIDRRKTKSVESKTQVKETKTGNDTTKSTSRTNIPKKPAKAPTTKKPAAKSTSRAKKISVSDRSDRSGSDSDDHSVPTSRKATTQKGKTMSSAPKAGLIEIPVVPEAHEPDGTRKSSRTRLQPLEWWKNEKVVLGKSDVQGVAEIKAVIKAPAVEERPLGTTKRKATKRPASKSTMNGHVAKKRVRGPDSDMDDVHVEPVVDGEEEDRLAIEEQGLNEEPEQMVDTVDWNTGETISRRVAEAKSVAAFNKVQGGGYQYHRGLEDVKYIVSGKMRILPGGQKPVGNGAKTSMVFYVISGAAQVCVNKTEFALSTGGSFLIPKGNVYSFTNLSSKRDLILFFVQSRQREGAAAATSAASGTSTPVLTGSKGTTVEYAQAAAQAAAAAAATAAKPKPKPKSKSKATATRTTRRGSTSAA</sequence>
<feature type="compositionally biased region" description="Low complexity" evidence="5">
    <location>
        <begin position="884"/>
        <end position="899"/>
    </location>
</feature>
<evidence type="ECO:0008006" key="10">
    <source>
        <dbReference type="Google" id="ProtNLM"/>
    </source>
</evidence>
<keyword evidence="3" id="KW-0238">DNA-binding</keyword>
<protein>
    <recommendedName>
        <fullName evidence="10">Mif2/CENP-C cupin domain-containing protein</fullName>
    </recommendedName>
</protein>
<evidence type="ECO:0000313" key="9">
    <source>
        <dbReference type="Proteomes" id="UP000696485"/>
    </source>
</evidence>